<evidence type="ECO:0000256" key="10">
    <source>
        <dbReference type="ARBA" id="ARBA00047340"/>
    </source>
</evidence>
<comment type="similarity">
    <text evidence="3 11">Belongs to the CobT family.</text>
</comment>
<dbReference type="SUPFAM" id="SSF52733">
    <property type="entry name" value="Nicotinate mononucleotide:5,6-dimethylbenzimidazole phosphoribosyltransferase (CobT)"/>
    <property type="match status" value="1"/>
</dbReference>
<dbReference type="HAMAP" id="MF_00230">
    <property type="entry name" value="CobT"/>
    <property type="match status" value="1"/>
</dbReference>
<organism evidence="12 13">
    <name type="scientific">Paenibacillus thermoaerophilus</name>
    <dbReference type="NCBI Taxonomy" id="1215385"/>
    <lineage>
        <taxon>Bacteria</taxon>
        <taxon>Bacillati</taxon>
        <taxon>Bacillota</taxon>
        <taxon>Bacilli</taxon>
        <taxon>Bacillales</taxon>
        <taxon>Paenibacillaceae</taxon>
        <taxon>Paenibacillus</taxon>
    </lineage>
</organism>
<dbReference type="InterPro" id="IPR003200">
    <property type="entry name" value="Nict_dMeBzImd_PRibTrfase"/>
</dbReference>
<keyword evidence="6 11" id="KW-0169">Cobalamin biosynthesis</keyword>
<dbReference type="Gene3D" id="1.10.1610.10">
    <property type="match status" value="1"/>
</dbReference>
<dbReference type="Proteomes" id="UP001596528">
    <property type="component" value="Unassembled WGS sequence"/>
</dbReference>
<gene>
    <name evidence="11 12" type="primary">cobT</name>
    <name evidence="12" type="ORF">ACFQWB_02670</name>
</gene>
<dbReference type="EC" id="2.4.2.21" evidence="4 11"/>
<dbReference type="EMBL" id="JBHTGQ010000004">
    <property type="protein sequence ID" value="MFC7748849.1"/>
    <property type="molecule type" value="Genomic_DNA"/>
</dbReference>
<dbReference type="InterPro" id="IPR017846">
    <property type="entry name" value="Nict_dMeBzImd_PRibTrfase_bact"/>
</dbReference>
<evidence type="ECO:0000256" key="8">
    <source>
        <dbReference type="ARBA" id="ARBA00022679"/>
    </source>
</evidence>
<keyword evidence="8 11" id="KW-0808">Transferase</keyword>
<evidence type="ECO:0000256" key="1">
    <source>
        <dbReference type="ARBA" id="ARBA00002197"/>
    </source>
</evidence>
<evidence type="ECO:0000256" key="5">
    <source>
        <dbReference type="ARBA" id="ARBA00015486"/>
    </source>
</evidence>
<proteinExistence type="inferred from homology"/>
<dbReference type="Gene3D" id="3.40.50.10210">
    <property type="match status" value="1"/>
</dbReference>
<evidence type="ECO:0000256" key="2">
    <source>
        <dbReference type="ARBA" id="ARBA00005049"/>
    </source>
</evidence>
<dbReference type="InterPro" id="IPR023195">
    <property type="entry name" value="Nict_dMeBzImd_PRibTrfase_N"/>
</dbReference>
<evidence type="ECO:0000256" key="11">
    <source>
        <dbReference type="HAMAP-Rule" id="MF_00230"/>
    </source>
</evidence>
<feature type="active site" description="Proton acceptor" evidence="11">
    <location>
        <position position="321"/>
    </location>
</feature>
<dbReference type="RefSeq" id="WP_138788804.1">
    <property type="nucleotide sequence ID" value="NZ_JBHTGQ010000004.1"/>
</dbReference>
<dbReference type="PANTHER" id="PTHR43463">
    <property type="entry name" value="NICOTINATE-NUCLEOTIDE--DIMETHYLBENZIMIDAZOLE PHOSPHORIBOSYLTRANSFERASE"/>
    <property type="match status" value="1"/>
</dbReference>
<evidence type="ECO:0000256" key="7">
    <source>
        <dbReference type="ARBA" id="ARBA00022676"/>
    </source>
</evidence>
<keyword evidence="13" id="KW-1185">Reference proteome</keyword>
<dbReference type="PANTHER" id="PTHR43463:SF1">
    <property type="entry name" value="NICOTINATE-NUCLEOTIDE--DIMETHYLBENZIMIDAZOLE PHOSPHORIBOSYLTRANSFERASE"/>
    <property type="match status" value="1"/>
</dbReference>
<dbReference type="Pfam" id="PF02277">
    <property type="entry name" value="DBI_PRT"/>
    <property type="match status" value="1"/>
</dbReference>
<comment type="catalytic activity">
    <reaction evidence="10 11">
        <text>5,6-dimethylbenzimidazole + nicotinate beta-D-ribonucleotide = alpha-ribazole 5'-phosphate + nicotinate + H(+)</text>
        <dbReference type="Rhea" id="RHEA:11196"/>
        <dbReference type="ChEBI" id="CHEBI:15378"/>
        <dbReference type="ChEBI" id="CHEBI:15890"/>
        <dbReference type="ChEBI" id="CHEBI:32544"/>
        <dbReference type="ChEBI" id="CHEBI:57502"/>
        <dbReference type="ChEBI" id="CHEBI:57918"/>
        <dbReference type="EC" id="2.4.2.21"/>
    </reaction>
</comment>
<evidence type="ECO:0000256" key="9">
    <source>
        <dbReference type="ARBA" id="ARBA00030686"/>
    </source>
</evidence>
<evidence type="ECO:0000256" key="3">
    <source>
        <dbReference type="ARBA" id="ARBA00007110"/>
    </source>
</evidence>
<keyword evidence="7 11" id="KW-0328">Glycosyltransferase</keyword>
<comment type="pathway">
    <text evidence="2 11">Nucleoside biosynthesis; alpha-ribazole biosynthesis; alpha-ribazole from 5,6-dimethylbenzimidazole: step 1/2.</text>
</comment>
<evidence type="ECO:0000256" key="4">
    <source>
        <dbReference type="ARBA" id="ARBA00011991"/>
    </source>
</evidence>
<dbReference type="CDD" id="cd02439">
    <property type="entry name" value="DMB-PRT_CobT"/>
    <property type="match status" value="1"/>
</dbReference>
<dbReference type="NCBIfam" id="TIGR03160">
    <property type="entry name" value="cobT_DBIPRT"/>
    <property type="match status" value="1"/>
</dbReference>
<protein>
    <recommendedName>
        <fullName evidence="5 11">Nicotinate-nucleotide--dimethylbenzimidazole phosphoribosyltransferase</fullName>
        <shortName evidence="11">NN:DBI PRT</shortName>
        <ecNumber evidence="4 11">2.4.2.21</ecNumber>
    </recommendedName>
    <alternativeName>
        <fullName evidence="9 11">N(1)-alpha-phosphoribosyltransferase</fullName>
    </alternativeName>
</protein>
<evidence type="ECO:0000313" key="13">
    <source>
        <dbReference type="Proteomes" id="UP001596528"/>
    </source>
</evidence>
<dbReference type="NCBIfam" id="NF000996">
    <property type="entry name" value="PRK00105.1"/>
    <property type="match status" value="1"/>
</dbReference>
<name>A0ABW2UYB8_9BACL</name>
<sequence length="353" mass="36130">MNKLEQELSDRLSRIGPPDEQAVSRAAAYLDTLTKPPGSLGKLETLACRLAGITGELRPDLSRRAVVVMAGDHGVCAEGVSAFPQEVTPQMVMNFLAGGAAINVLARQAGAEVVCVDVGVAAELSHPRLVAAKVRPGTGNLAKEAAMTREEALQAVKAGIDVVDRLYGDGVRLFATGEMGIGNTTPSAAMLVALTGIGVEAAVGRGTGVDDAGLARKRDVVRRALDLHRPDASDPLGVVAAVGGLEIAGLMGVVLGAASRRCPVVIDGFISTVAALAAVRLCPQAASCLIASHRSQEHGHAAALEALGLSPMLELEMRLGEGTGAALAMHLIDAACRIMSEMATFAQAGVSKG</sequence>
<evidence type="ECO:0000313" key="12">
    <source>
        <dbReference type="EMBL" id="MFC7748849.1"/>
    </source>
</evidence>
<comment type="function">
    <text evidence="1 11">Catalyzes the synthesis of alpha-ribazole-5'-phosphate from nicotinate mononucleotide (NAMN) and 5,6-dimethylbenzimidazole (DMB).</text>
</comment>
<comment type="caution">
    <text evidence="12">The sequence shown here is derived from an EMBL/GenBank/DDBJ whole genome shotgun (WGS) entry which is preliminary data.</text>
</comment>
<evidence type="ECO:0000256" key="6">
    <source>
        <dbReference type="ARBA" id="ARBA00022573"/>
    </source>
</evidence>
<reference evidence="13" key="1">
    <citation type="journal article" date="2019" name="Int. J. Syst. Evol. Microbiol.">
        <title>The Global Catalogue of Microorganisms (GCM) 10K type strain sequencing project: providing services to taxonomists for standard genome sequencing and annotation.</title>
        <authorList>
            <consortium name="The Broad Institute Genomics Platform"/>
            <consortium name="The Broad Institute Genome Sequencing Center for Infectious Disease"/>
            <person name="Wu L."/>
            <person name="Ma J."/>
        </authorList>
    </citation>
    <scope>NUCLEOTIDE SEQUENCE [LARGE SCALE GENOMIC DNA]</scope>
    <source>
        <strain evidence="13">JCM 18657</strain>
    </source>
</reference>
<accession>A0ABW2UYB8</accession>
<dbReference type="InterPro" id="IPR036087">
    <property type="entry name" value="Nict_dMeBzImd_PRibTrfase_sf"/>
</dbReference>
<dbReference type="GO" id="GO:0008939">
    <property type="term" value="F:nicotinate-nucleotide-dimethylbenzimidazole phosphoribosyltransferase activity"/>
    <property type="evidence" value="ECO:0007669"/>
    <property type="project" value="UniProtKB-EC"/>
</dbReference>